<sequence length="244" mass="28380">MLTRIWKTYKKQCIIAIVALAAVLIPLYLYFMFQTGIWYQDAFLVKQRDGSFQGKKDGIHYVLHITPTQNGAQIDFSVNGQSRQYEVVKTELDGTRGAQFYENGTPVFEGCVLTSNARTHDYMIATEDFDIVDGLDFHIRGDAEPEPVEYFPGYGTQYGWTVMRLEESYETRGEPLMLLPALIVAFFLWVDILYPDLFFELRYRRYVDGDCEPSEYYRFWQVIGRVVLAIVIIMCLWMGMLNII</sequence>
<keyword evidence="1" id="KW-0812">Transmembrane</keyword>
<dbReference type="RefSeq" id="WP_087371697.1">
    <property type="nucleotide sequence ID" value="NZ_NFKK01000004.1"/>
</dbReference>
<reference evidence="3" key="1">
    <citation type="submission" date="2017-04" db="EMBL/GenBank/DDBJ databases">
        <title>Function of individual gut microbiota members based on whole genome sequencing of pure cultures obtained from chicken caecum.</title>
        <authorList>
            <person name="Medvecky M."/>
            <person name="Cejkova D."/>
            <person name="Polansky O."/>
            <person name="Karasova D."/>
            <person name="Kubasova T."/>
            <person name="Cizek A."/>
            <person name="Rychlik I."/>
        </authorList>
    </citation>
    <scope>NUCLEOTIDE SEQUENCE [LARGE SCALE GENOMIC DNA]</scope>
    <source>
        <strain evidence="3">An180</strain>
    </source>
</reference>
<evidence type="ECO:0000256" key="1">
    <source>
        <dbReference type="SAM" id="Phobius"/>
    </source>
</evidence>
<feature type="transmembrane region" description="Helical" evidence="1">
    <location>
        <begin position="12"/>
        <end position="33"/>
    </location>
</feature>
<dbReference type="Proteomes" id="UP000195897">
    <property type="component" value="Unassembled WGS sequence"/>
</dbReference>
<organism evidence="2 3">
    <name type="scientific">Butyricicoccus pullicaecorum</name>
    <dbReference type="NCBI Taxonomy" id="501571"/>
    <lineage>
        <taxon>Bacteria</taxon>
        <taxon>Bacillati</taxon>
        <taxon>Bacillota</taxon>
        <taxon>Clostridia</taxon>
        <taxon>Eubacteriales</taxon>
        <taxon>Butyricicoccaceae</taxon>
        <taxon>Butyricicoccus</taxon>
    </lineage>
</organism>
<protein>
    <submittedName>
        <fullName evidence="2">Uncharacterized protein</fullName>
    </submittedName>
</protein>
<dbReference type="AlphaFoldDB" id="A0A1Y4L9U2"/>
<keyword evidence="1" id="KW-1133">Transmembrane helix</keyword>
<dbReference type="EMBL" id="NFKK01000004">
    <property type="protein sequence ID" value="OUP53496.1"/>
    <property type="molecule type" value="Genomic_DNA"/>
</dbReference>
<feature type="transmembrane region" description="Helical" evidence="1">
    <location>
        <begin position="176"/>
        <end position="194"/>
    </location>
</feature>
<evidence type="ECO:0000313" key="2">
    <source>
        <dbReference type="EMBL" id="OUP53496.1"/>
    </source>
</evidence>
<feature type="transmembrane region" description="Helical" evidence="1">
    <location>
        <begin position="222"/>
        <end position="243"/>
    </location>
</feature>
<evidence type="ECO:0000313" key="3">
    <source>
        <dbReference type="Proteomes" id="UP000195897"/>
    </source>
</evidence>
<comment type="caution">
    <text evidence="2">The sequence shown here is derived from an EMBL/GenBank/DDBJ whole genome shotgun (WGS) entry which is preliminary data.</text>
</comment>
<name>A0A1Y4L9U2_9FIRM</name>
<accession>A0A1Y4L9U2</accession>
<gene>
    <name evidence="2" type="ORF">B5F17_05675</name>
</gene>
<proteinExistence type="predicted"/>
<keyword evidence="1" id="KW-0472">Membrane</keyword>